<evidence type="ECO:0000256" key="2">
    <source>
        <dbReference type="SAM" id="SignalP"/>
    </source>
</evidence>
<dbReference type="InterPro" id="IPR008921">
    <property type="entry name" value="DNA_pol3_clamp-load_cplx_C"/>
</dbReference>
<evidence type="ECO:0000313" key="5">
    <source>
        <dbReference type="EnsemblPlants" id="KRH26754"/>
    </source>
</evidence>
<reference evidence="4 5" key="1">
    <citation type="journal article" date="2010" name="Nature">
        <title>Genome sequence of the palaeopolyploid soybean.</title>
        <authorList>
            <person name="Schmutz J."/>
            <person name="Cannon S.B."/>
            <person name="Schlueter J."/>
            <person name="Ma J."/>
            <person name="Mitros T."/>
            <person name="Nelson W."/>
            <person name="Hyten D.L."/>
            <person name="Song Q."/>
            <person name="Thelen J.J."/>
            <person name="Cheng J."/>
            <person name="Xu D."/>
            <person name="Hellsten U."/>
            <person name="May G.D."/>
            <person name="Yu Y."/>
            <person name="Sakurai T."/>
            <person name="Umezawa T."/>
            <person name="Bhattacharyya M.K."/>
            <person name="Sandhu D."/>
            <person name="Valliyodan B."/>
            <person name="Lindquist E."/>
            <person name="Peto M."/>
            <person name="Grant D."/>
            <person name="Shu S."/>
            <person name="Goodstein D."/>
            <person name="Barry K."/>
            <person name="Futrell-Griggs M."/>
            <person name="Abernathy B."/>
            <person name="Du J."/>
            <person name="Tian Z."/>
            <person name="Zhu L."/>
            <person name="Gill N."/>
            <person name="Joshi T."/>
            <person name="Libault M."/>
            <person name="Sethuraman A."/>
            <person name="Zhang X.-C."/>
            <person name="Shinozaki K."/>
            <person name="Nguyen H.T."/>
            <person name="Wing R.A."/>
            <person name="Cregan P."/>
            <person name="Specht J."/>
            <person name="Grimwood J."/>
            <person name="Rokhsar D."/>
            <person name="Stacey G."/>
            <person name="Shoemaker R.C."/>
            <person name="Jackson S.A."/>
        </authorList>
    </citation>
    <scope>NUCLEOTIDE SEQUENCE [LARGE SCALE GENOMIC DNA]</scope>
    <source>
        <strain evidence="5">cv. Williams 82</strain>
        <tissue evidence="4">Callus</tissue>
    </source>
</reference>
<dbReference type="GO" id="GO:0005663">
    <property type="term" value="C:DNA replication factor C complex"/>
    <property type="evidence" value="ECO:0007669"/>
    <property type="project" value="InterPro"/>
</dbReference>
<evidence type="ECO:0000313" key="6">
    <source>
        <dbReference type="Proteomes" id="UP000008827"/>
    </source>
</evidence>
<dbReference type="AlphaFoldDB" id="A0A0R0HE94"/>
<dbReference type="Gramene" id="KRH26754">
    <property type="protein sequence ID" value="KRH26754"/>
    <property type="gene ID" value="GLYMA_12G191900"/>
</dbReference>
<dbReference type="GO" id="GO:0006260">
    <property type="term" value="P:DNA replication"/>
    <property type="evidence" value="ECO:0007669"/>
    <property type="project" value="UniProtKB-KW"/>
</dbReference>
<name>A0A0R0HE94_SOYBN</name>
<sequence length="134" mass="15330">MVGFCGFFYFFFLLSFSLNSSDFVFSFVSQLALYLQGERNFNRFGGCLGKNSTMGKNLRLLDDLHVHILASRESSSGRDTIRMEYLTLLKEMTEPLPTLPKAEAVQQVVELMNTYSISQEDFDTIVKLSKFRVP</sequence>
<dbReference type="PANTHER" id="PTHR23389:SF6">
    <property type="entry name" value="REPLICATION FACTOR C SUBUNIT 1"/>
    <property type="match status" value="1"/>
</dbReference>
<gene>
    <name evidence="5" type="primary">LOC100500251</name>
    <name evidence="4" type="ORF">GLYMA_12G191900</name>
</gene>
<dbReference type="SMR" id="A0A0R0HE94"/>
<reference evidence="4" key="3">
    <citation type="submission" date="2018-07" db="EMBL/GenBank/DDBJ databases">
        <title>WGS assembly of Glycine max.</title>
        <authorList>
            <person name="Schmutz J."/>
            <person name="Cannon S."/>
            <person name="Schlueter J."/>
            <person name="Ma J."/>
            <person name="Mitros T."/>
            <person name="Nelson W."/>
            <person name="Hyten D."/>
            <person name="Song Q."/>
            <person name="Thelen J."/>
            <person name="Cheng J."/>
            <person name="Xu D."/>
            <person name="Hellsten U."/>
            <person name="May G."/>
            <person name="Yu Y."/>
            <person name="Sakurai T."/>
            <person name="Umezawa T."/>
            <person name="Bhattacharyya M."/>
            <person name="Sandhu D."/>
            <person name="Valliyodan B."/>
            <person name="Lindquist E."/>
            <person name="Peto M."/>
            <person name="Grant D."/>
            <person name="Shu S."/>
            <person name="Goodstein D."/>
            <person name="Barry K."/>
            <person name="Futrell-Griggs M."/>
            <person name="Abernathy B."/>
            <person name="Du J."/>
            <person name="Tian Z."/>
            <person name="Zhu L."/>
            <person name="Gill N."/>
            <person name="Joshi T."/>
            <person name="Libault M."/>
            <person name="Sethuraman A."/>
            <person name="Zhang X."/>
            <person name="Shinozaki K."/>
            <person name="Nguyen H."/>
            <person name="Wing R."/>
            <person name="Cregan P."/>
            <person name="Specht J."/>
            <person name="Grimwood J."/>
            <person name="Rokhsar D."/>
            <person name="Stacey G."/>
            <person name="Shoemaker R."/>
            <person name="Jackson S."/>
        </authorList>
    </citation>
    <scope>NUCLEOTIDE SEQUENCE</scope>
    <source>
        <tissue evidence="4">Callus</tissue>
    </source>
</reference>
<feature type="chain" id="PRO_5014521601" description="DNA replication factor RFC1 C-terminal domain-containing protein" evidence="2">
    <location>
        <begin position="22"/>
        <end position="134"/>
    </location>
</feature>
<accession>A0A0R0HE94</accession>
<feature type="signal peptide" evidence="2">
    <location>
        <begin position="1"/>
        <end position="21"/>
    </location>
</feature>
<dbReference type="GO" id="GO:0003677">
    <property type="term" value="F:DNA binding"/>
    <property type="evidence" value="ECO:0007669"/>
    <property type="project" value="InterPro"/>
</dbReference>
<evidence type="ECO:0000256" key="1">
    <source>
        <dbReference type="ARBA" id="ARBA00022705"/>
    </source>
</evidence>
<keyword evidence="2" id="KW-0732">Signal</keyword>
<proteinExistence type="predicted"/>
<protein>
    <recommendedName>
        <fullName evidence="3">DNA replication factor RFC1 C-terminal domain-containing protein</fullName>
    </recommendedName>
</protein>
<dbReference type="EMBL" id="CM000845">
    <property type="protein sequence ID" value="KRH26754.1"/>
    <property type="molecule type" value="Genomic_DNA"/>
</dbReference>
<dbReference type="Proteomes" id="UP000008827">
    <property type="component" value="Chromosome 12"/>
</dbReference>
<keyword evidence="1" id="KW-0235">DNA replication</keyword>
<keyword evidence="6" id="KW-1185">Reference proteome</keyword>
<evidence type="ECO:0000259" key="3">
    <source>
        <dbReference type="Pfam" id="PF08519"/>
    </source>
</evidence>
<dbReference type="OrthoDB" id="1687207at2759"/>
<organism evidence="4">
    <name type="scientific">Glycine max</name>
    <name type="common">Soybean</name>
    <name type="synonym">Glycine hispida</name>
    <dbReference type="NCBI Taxonomy" id="3847"/>
    <lineage>
        <taxon>Eukaryota</taxon>
        <taxon>Viridiplantae</taxon>
        <taxon>Streptophyta</taxon>
        <taxon>Embryophyta</taxon>
        <taxon>Tracheophyta</taxon>
        <taxon>Spermatophyta</taxon>
        <taxon>Magnoliopsida</taxon>
        <taxon>eudicotyledons</taxon>
        <taxon>Gunneridae</taxon>
        <taxon>Pentapetalae</taxon>
        <taxon>rosids</taxon>
        <taxon>fabids</taxon>
        <taxon>Fabales</taxon>
        <taxon>Fabaceae</taxon>
        <taxon>Papilionoideae</taxon>
        <taxon>50 kb inversion clade</taxon>
        <taxon>NPAAA clade</taxon>
        <taxon>indigoferoid/millettioid clade</taxon>
        <taxon>Phaseoleae</taxon>
        <taxon>Glycine</taxon>
        <taxon>Glycine subgen. Soja</taxon>
    </lineage>
</organism>
<dbReference type="GO" id="GO:0005524">
    <property type="term" value="F:ATP binding"/>
    <property type="evidence" value="ECO:0007669"/>
    <property type="project" value="InterPro"/>
</dbReference>
<dbReference type="Pfam" id="PF08519">
    <property type="entry name" value="RFC1"/>
    <property type="match status" value="1"/>
</dbReference>
<dbReference type="ExpressionAtlas" id="A0A0R0HE94">
    <property type="expression patterns" value="baseline and differential"/>
</dbReference>
<dbReference type="GO" id="GO:0003689">
    <property type="term" value="F:DNA clamp loader activity"/>
    <property type="evidence" value="ECO:0007669"/>
    <property type="project" value="InterPro"/>
</dbReference>
<reference evidence="5" key="2">
    <citation type="submission" date="2018-02" db="UniProtKB">
        <authorList>
            <consortium name="EnsemblPlants"/>
        </authorList>
    </citation>
    <scope>IDENTIFICATION</scope>
    <source>
        <strain evidence="5">Williams 82</strain>
    </source>
</reference>
<dbReference type="STRING" id="3847.A0A0R0HE94"/>
<feature type="domain" description="DNA replication factor RFC1 C-terminal" evidence="3">
    <location>
        <begin position="17"/>
        <end position="131"/>
    </location>
</feature>
<dbReference type="InterPro" id="IPR013725">
    <property type="entry name" value="DNA_replication_fac_RFC1_C"/>
</dbReference>
<dbReference type="EnsemblPlants" id="KRH26754">
    <property type="protein sequence ID" value="KRH26754"/>
    <property type="gene ID" value="GLYMA_12G191900"/>
</dbReference>
<dbReference type="SUPFAM" id="SSF48019">
    <property type="entry name" value="post-AAA+ oligomerization domain-like"/>
    <property type="match status" value="1"/>
</dbReference>
<evidence type="ECO:0000313" key="4">
    <source>
        <dbReference type="EMBL" id="KRH26754.1"/>
    </source>
</evidence>
<dbReference type="PANTHER" id="PTHR23389">
    <property type="entry name" value="CHROMOSOME TRANSMISSION FIDELITY FACTOR 18"/>
    <property type="match status" value="1"/>
</dbReference>